<organism evidence="6 7">
    <name type="scientific">Yinghuangia soli</name>
    <dbReference type="NCBI Taxonomy" id="2908204"/>
    <lineage>
        <taxon>Bacteria</taxon>
        <taxon>Bacillati</taxon>
        <taxon>Actinomycetota</taxon>
        <taxon>Actinomycetes</taxon>
        <taxon>Kitasatosporales</taxon>
        <taxon>Streptomycetaceae</taxon>
        <taxon>Yinghuangia</taxon>
    </lineage>
</organism>
<keyword evidence="7" id="KW-1185">Reference proteome</keyword>
<dbReference type="Pfam" id="PF00126">
    <property type="entry name" value="HTH_1"/>
    <property type="match status" value="1"/>
</dbReference>
<evidence type="ECO:0000256" key="3">
    <source>
        <dbReference type="ARBA" id="ARBA00023125"/>
    </source>
</evidence>
<comment type="similarity">
    <text evidence="1">Belongs to the LysR transcriptional regulatory family.</text>
</comment>
<evidence type="ECO:0000256" key="4">
    <source>
        <dbReference type="ARBA" id="ARBA00023163"/>
    </source>
</evidence>
<evidence type="ECO:0000256" key="2">
    <source>
        <dbReference type="ARBA" id="ARBA00023015"/>
    </source>
</evidence>
<comment type="caution">
    <text evidence="6">The sequence shown here is derived from an EMBL/GenBank/DDBJ whole genome shotgun (WGS) entry which is preliminary data.</text>
</comment>
<dbReference type="PANTHER" id="PTHR30346">
    <property type="entry name" value="TRANSCRIPTIONAL DUAL REGULATOR HCAR-RELATED"/>
    <property type="match status" value="1"/>
</dbReference>
<evidence type="ECO:0000313" key="6">
    <source>
        <dbReference type="EMBL" id="MCF2532885.1"/>
    </source>
</evidence>
<gene>
    <name evidence="6" type="ORF">LZ495_37525</name>
</gene>
<dbReference type="GO" id="GO:0003700">
    <property type="term" value="F:DNA-binding transcription factor activity"/>
    <property type="evidence" value="ECO:0007669"/>
    <property type="project" value="InterPro"/>
</dbReference>
<keyword evidence="2" id="KW-0805">Transcription regulation</keyword>
<dbReference type="InterPro" id="IPR036388">
    <property type="entry name" value="WH-like_DNA-bd_sf"/>
</dbReference>
<dbReference type="PROSITE" id="PS50931">
    <property type="entry name" value="HTH_LYSR"/>
    <property type="match status" value="1"/>
</dbReference>
<keyword evidence="4" id="KW-0804">Transcription</keyword>
<feature type="domain" description="HTH lysR-type" evidence="5">
    <location>
        <begin position="1"/>
        <end position="58"/>
    </location>
</feature>
<dbReference type="GO" id="GO:0003677">
    <property type="term" value="F:DNA binding"/>
    <property type="evidence" value="ECO:0007669"/>
    <property type="project" value="UniProtKB-KW"/>
</dbReference>
<dbReference type="EMBL" id="JAKFHA010000040">
    <property type="protein sequence ID" value="MCF2532885.1"/>
    <property type="molecule type" value="Genomic_DNA"/>
</dbReference>
<accession>A0AA41Q774</accession>
<dbReference type="Pfam" id="PF03466">
    <property type="entry name" value="LysR_substrate"/>
    <property type="match status" value="1"/>
</dbReference>
<dbReference type="RefSeq" id="WP_235057660.1">
    <property type="nucleotide sequence ID" value="NZ_JAKFHA010000040.1"/>
</dbReference>
<dbReference type="SUPFAM" id="SSF53850">
    <property type="entry name" value="Periplasmic binding protein-like II"/>
    <property type="match status" value="1"/>
</dbReference>
<name>A0AA41Q774_9ACTN</name>
<dbReference type="Gene3D" id="1.10.10.10">
    <property type="entry name" value="Winged helix-like DNA-binding domain superfamily/Winged helix DNA-binding domain"/>
    <property type="match status" value="1"/>
</dbReference>
<keyword evidence="3" id="KW-0238">DNA-binding</keyword>
<dbReference type="InterPro" id="IPR005119">
    <property type="entry name" value="LysR_subst-bd"/>
</dbReference>
<evidence type="ECO:0000256" key="1">
    <source>
        <dbReference type="ARBA" id="ARBA00009437"/>
    </source>
</evidence>
<evidence type="ECO:0000259" key="5">
    <source>
        <dbReference type="PROSITE" id="PS50931"/>
    </source>
</evidence>
<reference evidence="6" key="1">
    <citation type="submission" date="2022-01" db="EMBL/GenBank/DDBJ databases">
        <title>Genome-Based Taxonomic Classification of the Phylum Actinobacteria.</title>
        <authorList>
            <person name="Gao Y."/>
        </authorList>
    </citation>
    <scope>NUCLEOTIDE SEQUENCE</scope>
    <source>
        <strain evidence="6">KLBMP 8922</strain>
    </source>
</reference>
<dbReference type="InterPro" id="IPR000847">
    <property type="entry name" value="LysR_HTH_N"/>
</dbReference>
<dbReference type="Gene3D" id="3.40.190.10">
    <property type="entry name" value="Periplasmic binding protein-like II"/>
    <property type="match status" value="2"/>
</dbReference>
<evidence type="ECO:0000313" key="7">
    <source>
        <dbReference type="Proteomes" id="UP001165378"/>
    </source>
</evidence>
<protein>
    <submittedName>
        <fullName evidence="6">LysR substrate-binding domain-containing protein</fullName>
    </submittedName>
</protein>
<dbReference type="AlphaFoldDB" id="A0AA41Q774"/>
<sequence length="301" mass="32291">MERDELEAFLILAEELHFGRTADRMRLSRSRISQLVQRMERLVGAPLFVRTSRRVGLTAVGRQLHADLAPLHRAMEDAVDRARATARGIDAVLHVGFSTPLAGEIVLATAEALRGTHPGLAVEICEVPLTDPYGPLRKGEYDVQFTELPVREVDLGQGPALLRDGRALAVAAGHPLAARSAVTLEDLADIPLLTVAGELPDHLAEHHAPRHTPAGRPILRGPAVTNMQEALMLVAAGRGGLLSAAHTADYHARPGVRFVPFQDAEPVGYGLVWRAEEATPAMRAFAAAAAKVARGHVRTAA</sequence>
<dbReference type="Proteomes" id="UP001165378">
    <property type="component" value="Unassembled WGS sequence"/>
</dbReference>
<dbReference type="SUPFAM" id="SSF46785">
    <property type="entry name" value="Winged helix' DNA-binding domain"/>
    <property type="match status" value="1"/>
</dbReference>
<dbReference type="PANTHER" id="PTHR30346:SF0">
    <property type="entry name" value="HCA OPERON TRANSCRIPTIONAL ACTIVATOR HCAR"/>
    <property type="match status" value="1"/>
</dbReference>
<proteinExistence type="inferred from homology"/>
<dbReference type="InterPro" id="IPR036390">
    <property type="entry name" value="WH_DNA-bd_sf"/>
</dbReference>
<dbReference type="GO" id="GO:0032993">
    <property type="term" value="C:protein-DNA complex"/>
    <property type="evidence" value="ECO:0007669"/>
    <property type="project" value="TreeGrafter"/>
</dbReference>